<feature type="chain" id="PRO_5007527113" evidence="1">
    <location>
        <begin position="24"/>
        <end position="177"/>
    </location>
</feature>
<feature type="signal peptide" evidence="1">
    <location>
        <begin position="1"/>
        <end position="23"/>
    </location>
</feature>
<keyword evidence="1" id="KW-0732">Signal</keyword>
<reference evidence="2" key="1">
    <citation type="journal article" date="2016" name="Gigascience">
        <title>De novo construction of an expanded transcriptome assembly for the western tarnished plant bug, Lygus hesperus.</title>
        <authorList>
            <person name="Tassone E.E."/>
            <person name="Geib S.M."/>
            <person name="Hall B."/>
            <person name="Fabrick J.A."/>
            <person name="Brent C.S."/>
            <person name="Hull J.J."/>
        </authorList>
    </citation>
    <scope>NUCLEOTIDE SEQUENCE</scope>
</reference>
<name>A0A146LDN7_LYGHE</name>
<evidence type="ECO:0000256" key="1">
    <source>
        <dbReference type="SAM" id="SignalP"/>
    </source>
</evidence>
<proteinExistence type="predicted"/>
<dbReference type="AlphaFoldDB" id="A0A146LDN7"/>
<dbReference type="EMBL" id="GDHC01013014">
    <property type="protein sequence ID" value="JAQ05615.1"/>
    <property type="molecule type" value="Transcribed_RNA"/>
</dbReference>
<gene>
    <name evidence="2" type="ORF">g.52459</name>
</gene>
<protein>
    <submittedName>
        <fullName evidence="2">Uncharacterized protein</fullName>
    </submittedName>
</protein>
<evidence type="ECO:0000313" key="2">
    <source>
        <dbReference type="EMBL" id="JAQ05615.1"/>
    </source>
</evidence>
<sequence>MGLLSVLSVACFVFGSAVIPSEAVPAKQFDFSNRYPIGVQPLIRTNSHRVPSPFGFRKAGARGLISNDVSWLAMLPVTIMEWFINLPILVLRTISEFANSALGHFLSAEEVMNRFLKGDIFGPIGKAVEEVIRDVYNLVQSFINWLRGKAGHSEVVAHLSSALRHMMNTSQLVKELL</sequence>
<accession>A0A146LDN7</accession>
<organism evidence="2">
    <name type="scientific">Lygus hesperus</name>
    <name type="common">Western plant bug</name>
    <dbReference type="NCBI Taxonomy" id="30085"/>
    <lineage>
        <taxon>Eukaryota</taxon>
        <taxon>Metazoa</taxon>
        <taxon>Ecdysozoa</taxon>
        <taxon>Arthropoda</taxon>
        <taxon>Hexapoda</taxon>
        <taxon>Insecta</taxon>
        <taxon>Pterygota</taxon>
        <taxon>Neoptera</taxon>
        <taxon>Paraneoptera</taxon>
        <taxon>Hemiptera</taxon>
        <taxon>Heteroptera</taxon>
        <taxon>Panheteroptera</taxon>
        <taxon>Cimicomorpha</taxon>
        <taxon>Miridae</taxon>
        <taxon>Mirini</taxon>
        <taxon>Lygus</taxon>
    </lineage>
</organism>